<sequence>MPDDQYYHDLAYARAQQKETGEIKDIAKKTVRPPSGGTYAFLYGLAISGDLIDLLDLTGIGALISFIVDLFIGAILFFTGRAARDRMRSMNEFQDSLHGHIERLEKKIVAYRNAYARILRVSRKVKILRKPVRKLALKLSRLRKSVVRSPLGRTMAAAGLDLVPFLGLVPWRTWSIYMLRRDEMRAFEEAQSMLPEYMSTKADEIEANNDLQEAETIEAGIEEQPA</sequence>
<evidence type="ECO:0000313" key="3">
    <source>
        <dbReference type="Proteomes" id="UP000177507"/>
    </source>
</evidence>
<dbReference type="EMBL" id="MGJI01000028">
    <property type="protein sequence ID" value="OGN03919.1"/>
    <property type="molecule type" value="Genomic_DNA"/>
</dbReference>
<name>A0A1F8EV35_9BACT</name>
<organism evidence="2 3">
    <name type="scientific">Candidatus Yanofskybacteria bacterium RIFCSPHIGHO2_01_FULL_44_17</name>
    <dbReference type="NCBI Taxonomy" id="1802668"/>
    <lineage>
        <taxon>Bacteria</taxon>
        <taxon>Candidatus Yanofskyibacteriota</taxon>
    </lineage>
</organism>
<gene>
    <name evidence="2" type="ORF">A2831_02425</name>
</gene>
<comment type="caution">
    <text evidence="2">The sequence shown here is derived from an EMBL/GenBank/DDBJ whole genome shotgun (WGS) entry which is preliminary data.</text>
</comment>
<feature type="transmembrane region" description="Helical" evidence="1">
    <location>
        <begin position="60"/>
        <end position="80"/>
    </location>
</feature>
<dbReference type="Proteomes" id="UP000177507">
    <property type="component" value="Unassembled WGS sequence"/>
</dbReference>
<protein>
    <submittedName>
        <fullName evidence="2">Uncharacterized protein</fullName>
    </submittedName>
</protein>
<keyword evidence="1" id="KW-0472">Membrane</keyword>
<keyword evidence="1" id="KW-1133">Transmembrane helix</keyword>
<dbReference type="STRING" id="1802668.A2831_02425"/>
<evidence type="ECO:0000313" key="2">
    <source>
        <dbReference type="EMBL" id="OGN03919.1"/>
    </source>
</evidence>
<proteinExistence type="predicted"/>
<evidence type="ECO:0000256" key="1">
    <source>
        <dbReference type="SAM" id="Phobius"/>
    </source>
</evidence>
<keyword evidence="1" id="KW-0812">Transmembrane</keyword>
<accession>A0A1F8EV35</accession>
<dbReference type="AlphaFoldDB" id="A0A1F8EV35"/>
<reference evidence="2 3" key="1">
    <citation type="journal article" date="2016" name="Nat. Commun.">
        <title>Thousands of microbial genomes shed light on interconnected biogeochemical processes in an aquifer system.</title>
        <authorList>
            <person name="Anantharaman K."/>
            <person name="Brown C.T."/>
            <person name="Hug L.A."/>
            <person name="Sharon I."/>
            <person name="Castelle C.J."/>
            <person name="Probst A.J."/>
            <person name="Thomas B.C."/>
            <person name="Singh A."/>
            <person name="Wilkins M.J."/>
            <person name="Karaoz U."/>
            <person name="Brodie E.L."/>
            <person name="Williams K.H."/>
            <person name="Hubbard S.S."/>
            <person name="Banfield J.F."/>
        </authorList>
    </citation>
    <scope>NUCLEOTIDE SEQUENCE [LARGE SCALE GENOMIC DNA]</scope>
</reference>